<feature type="binding site" evidence="13">
    <location>
        <begin position="11"/>
        <end position="16"/>
    </location>
    <ligand>
        <name>NAD(+)</name>
        <dbReference type="ChEBI" id="CHEBI:57540"/>
    </ligand>
</feature>
<sequence length="266" mass="29085">MRAPIRLAVIGASGRMGQCVLRLAAAMPEVKIVCAIGRRGKRKRESEGLVEIERRLGLSITPDLASLATLQAQVVIEFSAPDVIPDLLATACQHQIALVSGTTGLTEAQEQEIGRASAAIPVFREPNMSFGIEILGRLVQQTARWLGSSYDVEIVEVHHRHKQDAPSGTALKLASLVKTVREEESPVIYGRQGQVGARKEQEIGIHAIRGGEIIGEHTVYFVGRQERLELTCRIDNRDVWARGALNAARWLVAQKPGRYGFADLLS</sequence>
<dbReference type="GO" id="GO:0016726">
    <property type="term" value="F:oxidoreductase activity, acting on CH or CH2 groups, NAD or NADP as acceptor"/>
    <property type="evidence" value="ECO:0007669"/>
    <property type="project" value="UniProtKB-UniRule"/>
</dbReference>
<dbReference type="Proteomes" id="UP000185544">
    <property type="component" value="Chromosome"/>
</dbReference>
<evidence type="ECO:0000259" key="14">
    <source>
        <dbReference type="Pfam" id="PF01113"/>
    </source>
</evidence>
<dbReference type="PANTHER" id="PTHR20836:SF0">
    <property type="entry name" value="4-HYDROXY-TETRAHYDRODIPICOLINATE REDUCTASE 1, CHLOROPLASTIC-RELATED"/>
    <property type="match status" value="1"/>
</dbReference>
<dbReference type="PANTHER" id="PTHR20836">
    <property type="entry name" value="DIHYDRODIPICOLINATE REDUCTASE"/>
    <property type="match status" value="1"/>
</dbReference>
<keyword evidence="8 13" id="KW-0457">Lysine biosynthesis</keyword>
<evidence type="ECO:0000259" key="15">
    <source>
        <dbReference type="Pfam" id="PF05173"/>
    </source>
</evidence>
<keyword evidence="17" id="KW-1185">Reference proteome</keyword>
<dbReference type="Gene3D" id="3.30.360.10">
    <property type="entry name" value="Dihydrodipicolinate Reductase, domain 2"/>
    <property type="match status" value="1"/>
</dbReference>
<evidence type="ECO:0000256" key="9">
    <source>
        <dbReference type="ARBA" id="ARBA00037922"/>
    </source>
</evidence>
<accession>A0A1L6MY94</accession>
<dbReference type="InterPro" id="IPR000846">
    <property type="entry name" value="DapB_N"/>
</dbReference>
<dbReference type="GO" id="GO:0008839">
    <property type="term" value="F:4-hydroxy-tetrahydrodipicolinate reductase"/>
    <property type="evidence" value="ECO:0007669"/>
    <property type="project" value="UniProtKB-UniRule"/>
</dbReference>
<comment type="caution">
    <text evidence="13">Was originally thought to be a dihydrodipicolinate reductase (DHDPR), catalyzing the conversion of dihydrodipicolinate to tetrahydrodipicolinate. However, it was shown in E.coli that the substrate of the enzymatic reaction is not dihydrodipicolinate (DHDP) but in fact (2S,4S)-4-hydroxy-2,3,4,5-tetrahydrodipicolinic acid (HTPA), the product released by the DapA-catalyzed reaction.</text>
</comment>
<dbReference type="InterPro" id="IPR036291">
    <property type="entry name" value="NAD(P)-bd_dom_sf"/>
</dbReference>
<dbReference type="EC" id="1.17.1.8" evidence="10 13"/>
<dbReference type="NCBIfam" id="TIGR00036">
    <property type="entry name" value="dapB"/>
    <property type="match status" value="1"/>
</dbReference>
<dbReference type="Gene3D" id="3.40.50.720">
    <property type="entry name" value="NAD(P)-binding Rossmann-like Domain"/>
    <property type="match status" value="1"/>
</dbReference>
<dbReference type="AlphaFoldDB" id="A0A1L6MY94"/>
<dbReference type="GO" id="GO:0051287">
    <property type="term" value="F:NAD binding"/>
    <property type="evidence" value="ECO:0007669"/>
    <property type="project" value="UniProtKB-UniRule"/>
</dbReference>
<feature type="domain" description="Dihydrodipicolinate reductase N-terminal" evidence="14">
    <location>
        <begin position="5"/>
        <end position="128"/>
    </location>
</feature>
<feature type="binding site" evidence="13">
    <location>
        <position position="39"/>
    </location>
    <ligand>
        <name>NADP(+)</name>
        <dbReference type="ChEBI" id="CHEBI:58349"/>
    </ligand>
</feature>
<dbReference type="SUPFAM" id="SSF55347">
    <property type="entry name" value="Glyceraldehyde-3-phosphate dehydrogenase-like, C-terminal domain"/>
    <property type="match status" value="1"/>
</dbReference>
<evidence type="ECO:0000256" key="7">
    <source>
        <dbReference type="ARBA" id="ARBA00023027"/>
    </source>
</evidence>
<dbReference type="InterPro" id="IPR023940">
    <property type="entry name" value="DHDPR_bac"/>
</dbReference>
<evidence type="ECO:0000256" key="12">
    <source>
        <dbReference type="ARBA" id="ARBA00049396"/>
    </source>
</evidence>
<gene>
    <name evidence="13" type="primary">dapB</name>
    <name evidence="16" type="ORF">BCY86_07525</name>
</gene>
<dbReference type="PROSITE" id="PS01298">
    <property type="entry name" value="DAPB"/>
    <property type="match status" value="1"/>
</dbReference>
<feature type="active site" description="Proton donor" evidence="13">
    <location>
        <position position="162"/>
    </location>
</feature>
<keyword evidence="7 13" id="KW-0520">NAD</keyword>
<name>A0A1L6MY94_9BACT</name>
<evidence type="ECO:0000256" key="13">
    <source>
        <dbReference type="HAMAP-Rule" id="MF_00102"/>
    </source>
</evidence>
<dbReference type="Pfam" id="PF01113">
    <property type="entry name" value="DapB_N"/>
    <property type="match status" value="1"/>
</dbReference>
<comment type="caution">
    <text evidence="13">Lacks conserved residue(s) required for the propagation of feature annotation.</text>
</comment>
<evidence type="ECO:0000256" key="2">
    <source>
        <dbReference type="ARBA" id="ARBA00022490"/>
    </source>
</evidence>
<dbReference type="FunFam" id="3.30.360.10:FF:000009">
    <property type="entry name" value="4-hydroxy-tetrahydrodipicolinate reductase"/>
    <property type="match status" value="1"/>
</dbReference>
<keyword evidence="4 13" id="KW-0521">NADP</keyword>
<dbReference type="OrthoDB" id="9790352at2"/>
<proteinExistence type="inferred from homology"/>
<dbReference type="GO" id="GO:0009089">
    <property type="term" value="P:lysine biosynthetic process via diaminopimelate"/>
    <property type="evidence" value="ECO:0007669"/>
    <property type="project" value="UniProtKB-UniRule"/>
</dbReference>
<evidence type="ECO:0000256" key="1">
    <source>
        <dbReference type="ARBA" id="ARBA00006642"/>
    </source>
</evidence>
<feature type="active site" description="Proton donor/acceptor" evidence="13">
    <location>
        <position position="158"/>
    </location>
</feature>
<evidence type="ECO:0000256" key="4">
    <source>
        <dbReference type="ARBA" id="ARBA00022857"/>
    </source>
</evidence>
<keyword evidence="2 13" id="KW-0963">Cytoplasm</keyword>
<reference evidence="16 17" key="1">
    <citation type="submission" date="2016-08" db="EMBL/GenBank/DDBJ databases">
        <title>Identification and validation of antigenic proteins from Pajaroellobacter abortibovis using de-novo genome sequence assembly and reverse vaccinology.</title>
        <authorList>
            <person name="Welly B.T."/>
            <person name="Miller M.R."/>
            <person name="Stott J.L."/>
            <person name="Blanchard M.T."/>
            <person name="Islas-Trejo A.D."/>
            <person name="O'Rourke S.M."/>
            <person name="Young A.E."/>
            <person name="Medrano J.F."/>
            <person name="Van Eenennaam A.L."/>
        </authorList>
    </citation>
    <scope>NUCLEOTIDE SEQUENCE [LARGE SCALE GENOMIC DNA]</scope>
    <source>
        <strain evidence="16 17">BTF92-0548A/99-0131</strain>
    </source>
</reference>
<evidence type="ECO:0000256" key="8">
    <source>
        <dbReference type="ARBA" id="ARBA00023154"/>
    </source>
</evidence>
<dbReference type="SUPFAM" id="SSF51735">
    <property type="entry name" value="NAD(P)-binding Rossmann-fold domains"/>
    <property type="match status" value="1"/>
</dbReference>
<organism evidence="16 17">
    <name type="scientific">Pajaroellobacter abortibovis</name>
    <dbReference type="NCBI Taxonomy" id="1882918"/>
    <lineage>
        <taxon>Bacteria</taxon>
        <taxon>Pseudomonadati</taxon>
        <taxon>Myxococcota</taxon>
        <taxon>Polyangia</taxon>
        <taxon>Polyangiales</taxon>
        <taxon>Polyangiaceae</taxon>
    </lineage>
</organism>
<dbReference type="STRING" id="1882918.BCY86_07525"/>
<evidence type="ECO:0000313" key="17">
    <source>
        <dbReference type="Proteomes" id="UP000185544"/>
    </source>
</evidence>
<comment type="catalytic activity">
    <reaction evidence="11 13">
        <text>(S)-2,3,4,5-tetrahydrodipicolinate + NADP(+) + H2O = (2S,4S)-4-hydroxy-2,3,4,5-tetrahydrodipicolinate + NADPH + H(+)</text>
        <dbReference type="Rhea" id="RHEA:35331"/>
        <dbReference type="ChEBI" id="CHEBI:15377"/>
        <dbReference type="ChEBI" id="CHEBI:15378"/>
        <dbReference type="ChEBI" id="CHEBI:16845"/>
        <dbReference type="ChEBI" id="CHEBI:57783"/>
        <dbReference type="ChEBI" id="CHEBI:58349"/>
        <dbReference type="ChEBI" id="CHEBI:67139"/>
        <dbReference type="EC" id="1.17.1.8"/>
    </reaction>
</comment>
<evidence type="ECO:0000256" key="3">
    <source>
        <dbReference type="ARBA" id="ARBA00022605"/>
    </source>
</evidence>
<feature type="domain" description="Dihydrodipicolinate reductase C-terminal" evidence="15">
    <location>
        <begin position="131"/>
        <end position="265"/>
    </location>
</feature>
<dbReference type="HAMAP" id="MF_00102">
    <property type="entry name" value="DapB"/>
    <property type="match status" value="1"/>
</dbReference>
<evidence type="ECO:0000256" key="11">
    <source>
        <dbReference type="ARBA" id="ARBA00049080"/>
    </source>
</evidence>
<dbReference type="GO" id="GO:0050661">
    <property type="term" value="F:NADP binding"/>
    <property type="evidence" value="ECO:0007669"/>
    <property type="project" value="UniProtKB-UniRule"/>
</dbReference>
<comment type="subcellular location">
    <subcellularLocation>
        <location evidence="13">Cytoplasm</location>
    </subcellularLocation>
</comment>
<dbReference type="CDD" id="cd02274">
    <property type="entry name" value="DHDPR_N"/>
    <property type="match status" value="1"/>
</dbReference>
<dbReference type="EMBL" id="CP016908">
    <property type="protein sequence ID" value="APS00541.1"/>
    <property type="molecule type" value="Genomic_DNA"/>
</dbReference>
<evidence type="ECO:0000256" key="10">
    <source>
        <dbReference type="ARBA" id="ARBA00038983"/>
    </source>
</evidence>
<comment type="function">
    <text evidence="13">Catalyzes the conversion of 4-hydroxy-tetrahydrodipicolinate (HTPA) to tetrahydrodipicolinate.</text>
</comment>
<evidence type="ECO:0000256" key="6">
    <source>
        <dbReference type="ARBA" id="ARBA00023002"/>
    </source>
</evidence>
<feature type="binding site" evidence="13">
    <location>
        <position position="159"/>
    </location>
    <ligand>
        <name>(S)-2,3,4,5-tetrahydrodipicolinate</name>
        <dbReference type="ChEBI" id="CHEBI:16845"/>
    </ligand>
</feature>
<feature type="binding site" evidence="13">
    <location>
        <begin position="168"/>
        <end position="169"/>
    </location>
    <ligand>
        <name>(S)-2,3,4,5-tetrahydrodipicolinate</name>
        <dbReference type="ChEBI" id="CHEBI:16845"/>
    </ligand>
</feature>
<feature type="binding site" evidence="13">
    <location>
        <begin position="101"/>
        <end position="103"/>
    </location>
    <ligand>
        <name>NAD(+)</name>
        <dbReference type="ChEBI" id="CHEBI:57540"/>
    </ligand>
</feature>
<protein>
    <recommendedName>
        <fullName evidence="10 13">4-hydroxy-tetrahydrodipicolinate reductase</fullName>
        <shortName evidence="13">HTPA reductase</shortName>
        <ecNumber evidence="10 13">1.17.1.8</ecNumber>
    </recommendedName>
</protein>
<dbReference type="GO" id="GO:0005829">
    <property type="term" value="C:cytosol"/>
    <property type="evidence" value="ECO:0007669"/>
    <property type="project" value="TreeGrafter"/>
</dbReference>
<dbReference type="InterPro" id="IPR022664">
    <property type="entry name" value="DapB_N_CS"/>
</dbReference>
<dbReference type="PIRSF" id="PIRSF000161">
    <property type="entry name" value="DHPR"/>
    <property type="match status" value="1"/>
</dbReference>
<dbReference type="Pfam" id="PF05173">
    <property type="entry name" value="DapB_C"/>
    <property type="match status" value="1"/>
</dbReference>
<evidence type="ECO:0000313" key="16">
    <source>
        <dbReference type="EMBL" id="APS00541.1"/>
    </source>
</evidence>
<keyword evidence="5 13" id="KW-0220">Diaminopimelate biosynthesis</keyword>
<dbReference type="UniPathway" id="UPA00034">
    <property type="reaction ID" value="UER00018"/>
</dbReference>
<evidence type="ECO:0000256" key="5">
    <source>
        <dbReference type="ARBA" id="ARBA00022915"/>
    </source>
</evidence>
<comment type="subunit">
    <text evidence="13">Homotetramer.</text>
</comment>
<comment type="pathway">
    <text evidence="9 13">Amino-acid biosynthesis; L-lysine biosynthesis via DAP pathway; (S)-tetrahydrodipicolinate from L-aspartate: step 4/4.</text>
</comment>
<keyword evidence="3 13" id="KW-0028">Amino-acid biosynthesis</keyword>
<comment type="catalytic activity">
    <reaction evidence="12 13">
        <text>(S)-2,3,4,5-tetrahydrodipicolinate + NAD(+) + H2O = (2S,4S)-4-hydroxy-2,3,4,5-tetrahydrodipicolinate + NADH + H(+)</text>
        <dbReference type="Rhea" id="RHEA:35323"/>
        <dbReference type="ChEBI" id="CHEBI:15377"/>
        <dbReference type="ChEBI" id="CHEBI:15378"/>
        <dbReference type="ChEBI" id="CHEBI:16845"/>
        <dbReference type="ChEBI" id="CHEBI:57540"/>
        <dbReference type="ChEBI" id="CHEBI:57945"/>
        <dbReference type="ChEBI" id="CHEBI:67139"/>
        <dbReference type="EC" id="1.17.1.8"/>
    </reaction>
</comment>
<keyword evidence="6 13" id="KW-0560">Oxidoreductase</keyword>
<comment type="similarity">
    <text evidence="1 13">Belongs to the DapB family.</text>
</comment>
<dbReference type="KEGG" id="pabo:BCY86_07525"/>
<dbReference type="GO" id="GO:0019877">
    <property type="term" value="P:diaminopimelate biosynthetic process"/>
    <property type="evidence" value="ECO:0007669"/>
    <property type="project" value="UniProtKB-UniRule"/>
</dbReference>
<dbReference type="InterPro" id="IPR022663">
    <property type="entry name" value="DapB_C"/>
</dbReference>
<dbReference type="RefSeq" id="WP_075277210.1">
    <property type="nucleotide sequence ID" value="NZ_CP016908.1"/>
</dbReference>